<evidence type="ECO:0000256" key="8">
    <source>
        <dbReference type="ARBA" id="ARBA00022833"/>
    </source>
</evidence>
<reference evidence="16 17" key="2">
    <citation type="journal article" date="2010" name="Stand. Genomic Sci.">
        <title>Complete genome sequence of Syntrophothermus lipocalidus type strain (TGB-C1).</title>
        <authorList>
            <person name="Djao O.D."/>
            <person name="Zhang X."/>
            <person name="Lucas S."/>
            <person name="Lapidus A."/>
            <person name="Del Rio T.G."/>
            <person name="Nolan M."/>
            <person name="Tice H."/>
            <person name="Cheng J.F."/>
            <person name="Han C."/>
            <person name="Tapia R."/>
            <person name="Goodwin L."/>
            <person name="Pitluck S."/>
            <person name="Liolios K."/>
            <person name="Ivanova N."/>
            <person name="Mavromatis K."/>
            <person name="Mikhailova N."/>
            <person name="Ovchinnikova G."/>
            <person name="Pati A."/>
            <person name="Brambilla E."/>
            <person name="Chen A."/>
            <person name="Palaniappan K."/>
            <person name="Land M."/>
            <person name="Hauser L."/>
            <person name="Chang Y.J."/>
            <person name="Jeffries C.D."/>
            <person name="Rohde M."/>
            <person name="Sikorski J."/>
            <person name="Spring S."/>
            <person name="Goker M."/>
            <person name="Detter J.C."/>
            <person name="Woyke T."/>
            <person name="Bristow J."/>
            <person name="Eisen J.A."/>
            <person name="Markowitz V."/>
            <person name="Hugenholtz P."/>
            <person name="Kyrpides N.C."/>
            <person name="Klenk H.P."/>
        </authorList>
    </citation>
    <scope>NUCLEOTIDE SEQUENCE [LARGE SCALE GENOMIC DNA]</scope>
    <source>
        <strain evidence="17">DSM 12680 / TGB-C1</strain>
    </source>
</reference>
<keyword evidence="10 13" id="KW-0648">Protein biosynthesis</keyword>
<dbReference type="GO" id="GO:0006423">
    <property type="term" value="P:cysteinyl-tRNA aminoacylation"/>
    <property type="evidence" value="ECO:0007669"/>
    <property type="project" value="UniProtKB-UniRule"/>
</dbReference>
<feature type="domain" description="Cysteinyl-tRNA synthetase class Ia DALR" evidence="15">
    <location>
        <begin position="357"/>
        <end position="424"/>
    </location>
</feature>
<comment type="catalytic activity">
    <reaction evidence="12 13">
        <text>tRNA(Cys) + L-cysteine + ATP = L-cysteinyl-tRNA(Cys) + AMP + diphosphate</text>
        <dbReference type="Rhea" id="RHEA:17773"/>
        <dbReference type="Rhea" id="RHEA-COMP:9661"/>
        <dbReference type="Rhea" id="RHEA-COMP:9679"/>
        <dbReference type="ChEBI" id="CHEBI:30616"/>
        <dbReference type="ChEBI" id="CHEBI:33019"/>
        <dbReference type="ChEBI" id="CHEBI:35235"/>
        <dbReference type="ChEBI" id="CHEBI:78442"/>
        <dbReference type="ChEBI" id="CHEBI:78517"/>
        <dbReference type="ChEBI" id="CHEBI:456215"/>
        <dbReference type="EC" id="6.1.1.16"/>
    </reaction>
</comment>
<dbReference type="GO" id="GO:0005829">
    <property type="term" value="C:cytosol"/>
    <property type="evidence" value="ECO:0007669"/>
    <property type="project" value="TreeGrafter"/>
</dbReference>
<dbReference type="NCBIfam" id="TIGR00435">
    <property type="entry name" value="cysS"/>
    <property type="match status" value="1"/>
</dbReference>
<keyword evidence="9 13" id="KW-0067">ATP-binding</keyword>
<dbReference type="InterPro" id="IPR015273">
    <property type="entry name" value="Cys-tRNA-synt_Ia_DALR"/>
</dbReference>
<keyword evidence="4 13" id="KW-0963">Cytoplasm</keyword>
<keyword evidence="5 13" id="KW-0436">Ligase</keyword>
<dbReference type="GO" id="GO:0005524">
    <property type="term" value="F:ATP binding"/>
    <property type="evidence" value="ECO:0007669"/>
    <property type="project" value="UniProtKB-UniRule"/>
</dbReference>
<keyword evidence="14" id="KW-0175">Coiled coil</keyword>
<evidence type="ECO:0000256" key="10">
    <source>
        <dbReference type="ARBA" id="ARBA00022917"/>
    </source>
</evidence>
<comment type="subunit">
    <text evidence="3 13">Monomer.</text>
</comment>
<dbReference type="HAMAP" id="MF_00041">
    <property type="entry name" value="Cys_tRNA_synth"/>
    <property type="match status" value="1"/>
</dbReference>
<feature type="binding site" evidence="13">
    <location>
        <position position="233"/>
    </location>
    <ligand>
        <name>Zn(2+)</name>
        <dbReference type="ChEBI" id="CHEBI:29105"/>
    </ligand>
</feature>
<keyword evidence="7 13" id="KW-0547">Nucleotide-binding</keyword>
<evidence type="ECO:0000313" key="17">
    <source>
        <dbReference type="Proteomes" id="UP000000378"/>
    </source>
</evidence>
<dbReference type="STRING" id="643648.Slip_2259"/>
<dbReference type="Pfam" id="PF01406">
    <property type="entry name" value="tRNA-synt_1e"/>
    <property type="match status" value="1"/>
</dbReference>
<dbReference type="InterPro" id="IPR014729">
    <property type="entry name" value="Rossmann-like_a/b/a_fold"/>
</dbReference>
<evidence type="ECO:0000256" key="11">
    <source>
        <dbReference type="ARBA" id="ARBA00023146"/>
    </source>
</evidence>
<evidence type="ECO:0000256" key="2">
    <source>
        <dbReference type="ARBA" id="ARBA00005594"/>
    </source>
</evidence>
<dbReference type="InterPro" id="IPR032678">
    <property type="entry name" value="tRNA-synt_1_cat_dom"/>
</dbReference>
<feature type="coiled-coil region" evidence="14">
    <location>
        <begin position="308"/>
        <end position="342"/>
    </location>
</feature>
<dbReference type="Gene3D" id="1.20.120.1910">
    <property type="entry name" value="Cysteine-tRNA ligase, C-terminal anti-codon recognition domain"/>
    <property type="match status" value="2"/>
</dbReference>
<keyword evidence="11 13" id="KW-0030">Aminoacyl-tRNA synthetase</keyword>
<dbReference type="GO" id="GO:0004817">
    <property type="term" value="F:cysteine-tRNA ligase activity"/>
    <property type="evidence" value="ECO:0007669"/>
    <property type="project" value="UniProtKB-UniRule"/>
</dbReference>
<keyword evidence="17" id="KW-1185">Reference proteome</keyword>
<gene>
    <name evidence="13" type="primary">cysS</name>
    <name evidence="16" type="ordered locus">Slip_2259</name>
</gene>
<evidence type="ECO:0000256" key="6">
    <source>
        <dbReference type="ARBA" id="ARBA00022723"/>
    </source>
</evidence>
<dbReference type="Pfam" id="PF23493">
    <property type="entry name" value="CysS_C"/>
    <property type="match status" value="1"/>
</dbReference>
<dbReference type="EC" id="6.1.1.16" evidence="13"/>
<feature type="short sequence motif" description="'HIGH' region" evidence="13">
    <location>
        <begin position="30"/>
        <end position="40"/>
    </location>
</feature>
<dbReference type="PRINTS" id="PR00983">
    <property type="entry name" value="TRNASYNTHCYS"/>
</dbReference>
<dbReference type="SUPFAM" id="SSF52374">
    <property type="entry name" value="Nucleotidylyl transferase"/>
    <property type="match status" value="1"/>
</dbReference>
<evidence type="ECO:0000259" key="15">
    <source>
        <dbReference type="SMART" id="SM00840"/>
    </source>
</evidence>
<protein>
    <recommendedName>
        <fullName evidence="13">Cysteine--tRNA ligase</fullName>
        <ecNumber evidence="13">6.1.1.16</ecNumber>
    </recommendedName>
    <alternativeName>
        <fullName evidence="13">Cysteinyl-tRNA synthetase</fullName>
        <shortName evidence="13">CysRS</shortName>
    </alternativeName>
</protein>
<dbReference type="FunFam" id="3.40.50.620:FF:000009">
    <property type="entry name" value="Cysteine--tRNA ligase"/>
    <property type="match status" value="1"/>
</dbReference>
<feature type="short sequence motif" description="'KMSKS' region" evidence="13">
    <location>
        <begin position="265"/>
        <end position="269"/>
    </location>
</feature>
<dbReference type="Gene3D" id="3.40.50.620">
    <property type="entry name" value="HUPs"/>
    <property type="match status" value="1"/>
</dbReference>
<dbReference type="SUPFAM" id="SSF47323">
    <property type="entry name" value="Anticodon-binding domain of a subclass of class I aminoacyl-tRNA synthetases"/>
    <property type="match status" value="2"/>
</dbReference>
<keyword evidence="6 13" id="KW-0479">Metal-binding</keyword>
<dbReference type="EMBL" id="CP002048">
    <property type="protein sequence ID" value="ADI03000.1"/>
    <property type="molecule type" value="Genomic_DNA"/>
</dbReference>
<dbReference type="InterPro" id="IPR056411">
    <property type="entry name" value="CysS_C"/>
</dbReference>
<sequence length="539" mass="61826">MIQVYNTLSRRKERLNTLEPNKVKMYVCGPTTYNYIHLGNARPLVVFDIIRRYLQYKGYEVTYVQNFTDVDDKIIQRSQEEGKSAAEVAGKYIDEYFRDADALGVKRADYHPRVSDHIPDIIRVIETLVEKGYAYRIGGDVYYRVRAFERYGQLSGRSLEEMLAGARVEVDERKEDPMDFALWKEAKPGEPAWESPWGPGRPGWHIECSVMAMKYLGETLDIHGGGADLVFPHHENEIAQSEAYSGRPFVRYWLHNGFITVNKEKMSKSLGNFFILREILSQYPAEVVRFYLGSTHYRSPLDFDNTKLEEAGRALARLNNTLRRLNEVVKNEEVEANDETRDADKGFVSRLHELKEKFEVAMDDDFNTAQAIGYLFDMAREINAYLDFWEGEGSSKAPAAIKEAYRVFTLLGGNILGFLSEDFEHKGHGISDKVIEILFEMKEEALESGSLERVERILSCLQSAGIEIEDTFSGSTWRANRPVNVSDLIEPLLSWRSEARRNKDFTTADVIRDNLKKIGVVVEDTREGARWRIEATGKI</sequence>
<comment type="cofactor">
    <cofactor evidence="13">
        <name>Zn(2+)</name>
        <dbReference type="ChEBI" id="CHEBI:29105"/>
    </cofactor>
    <text evidence="13">Binds 1 zinc ion per subunit.</text>
</comment>
<organism evidence="16 17">
    <name type="scientific">Syntrophothermus lipocalidus (strain DSM 12680 / TGB-C1)</name>
    <dbReference type="NCBI Taxonomy" id="643648"/>
    <lineage>
        <taxon>Bacteria</taxon>
        <taxon>Bacillati</taxon>
        <taxon>Bacillota</taxon>
        <taxon>Clostridia</taxon>
        <taxon>Eubacteriales</taxon>
        <taxon>Syntrophomonadaceae</taxon>
        <taxon>Syntrophothermus</taxon>
    </lineage>
</organism>
<proteinExistence type="inferred from homology"/>
<evidence type="ECO:0000256" key="14">
    <source>
        <dbReference type="SAM" id="Coils"/>
    </source>
</evidence>
<feature type="binding site" evidence="13">
    <location>
        <position position="268"/>
    </location>
    <ligand>
        <name>ATP</name>
        <dbReference type="ChEBI" id="CHEBI:30616"/>
    </ligand>
</feature>
<evidence type="ECO:0000256" key="4">
    <source>
        <dbReference type="ARBA" id="ARBA00022490"/>
    </source>
</evidence>
<dbReference type="GO" id="GO:0008270">
    <property type="term" value="F:zinc ion binding"/>
    <property type="evidence" value="ECO:0007669"/>
    <property type="project" value="UniProtKB-UniRule"/>
</dbReference>
<evidence type="ECO:0000256" key="9">
    <source>
        <dbReference type="ARBA" id="ARBA00022840"/>
    </source>
</evidence>
<evidence type="ECO:0000256" key="3">
    <source>
        <dbReference type="ARBA" id="ARBA00011245"/>
    </source>
</evidence>
<evidence type="ECO:0000256" key="12">
    <source>
        <dbReference type="ARBA" id="ARBA00047398"/>
    </source>
</evidence>
<comment type="similarity">
    <text evidence="2 13">Belongs to the class-I aminoacyl-tRNA synthetase family.</text>
</comment>
<evidence type="ECO:0000256" key="7">
    <source>
        <dbReference type="ARBA" id="ARBA00022741"/>
    </source>
</evidence>
<comment type="subcellular location">
    <subcellularLocation>
        <location evidence="1 13">Cytoplasm</location>
    </subcellularLocation>
</comment>
<dbReference type="PANTHER" id="PTHR10890">
    <property type="entry name" value="CYSTEINYL-TRNA SYNTHETASE"/>
    <property type="match status" value="1"/>
</dbReference>
<feature type="binding site" evidence="13">
    <location>
        <position position="237"/>
    </location>
    <ligand>
        <name>Zn(2+)</name>
        <dbReference type="ChEBI" id="CHEBI:29105"/>
    </ligand>
</feature>
<dbReference type="InterPro" id="IPR009080">
    <property type="entry name" value="tRNAsynth_Ia_anticodon-bd"/>
</dbReference>
<evidence type="ECO:0000256" key="5">
    <source>
        <dbReference type="ARBA" id="ARBA00022598"/>
    </source>
</evidence>
<evidence type="ECO:0000256" key="1">
    <source>
        <dbReference type="ARBA" id="ARBA00004496"/>
    </source>
</evidence>
<dbReference type="InterPro" id="IPR015803">
    <property type="entry name" value="Cys-tRNA-ligase"/>
</dbReference>
<feature type="binding site" evidence="13">
    <location>
        <position position="28"/>
    </location>
    <ligand>
        <name>Zn(2+)</name>
        <dbReference type="ChEBI" id="CHEBI:29105"/>
    </ligand>
</feature>
<dbReference type="Pfam" id="PF09190">
    <property type="entry name" value="DALR_2"/>
    <property type="match status" value="1"/>
</dbReference>
<dbReference type="InterPro" id="IPR024909">
    <property type="entry name" value="Cys-tRNA/MSH_ligase"/>
</dbReference>
<keyword evidence="8 13" id="KW-0862">Zinc</keyword>
<dbReference type="HOGENOM" id="CLU_013528_0_1_9"/>
<accession>D7CJP5</accession>
<dbReference type="SMART" id="SM00840">
    <property type="entry name" value="DALR_2"/>
    <property type="match status" value="1"/>
</dbReference>
<reference evidence="17" key="1">
    <citation type="journal article" date="2010" name="Stand. Genomic Sci.">
        <title>Complete genome sequence of Syntrophothermus lipocalidus type strain (TGB-C1T).</title>
        <authorList>
            <consortium name="US DOE Joint Genome Institute (JGI-PGF)"/>
            <person name="Djao O."/>
            <person name="Zhang X."/>
            <person name="Lucas S."/>
            <person name="Lapidus A."/>
            <person name="Glavina Del Rio T."/>
            <person name="Nolan M."/>
            <person name="Tice H."/>
            <person name="Cheng J."/>
            <person name="Han C."/>
            <person name="Tapia R."/>
            <person name="Goodwin L."/>
            <person name="Pitluck S."/>
            <person name="Liolios K."/>
            <person name="Ivanova N."/>
            <person name="Mavromatis K."/>
            <person name="Mikhailova N."/>
            <person name="Ovchinnikova G."/>
            <person name="Pati A."/>
            <person name="Brambilla E."/>
            <person name="Chen A."/>
            <person name="Palaniappan K."/>
            <person name="Land M."/>
            <person name="Hauser L."/>
            <person name="Chang Y."/>
            <person name="Jeffries C."/>
            <person name="Rohde M."/>
            <person name="Sikorski J."/>
            <person name="Spring S."/>
            <person name="Goker M."/>
            <person name="Detter J."/>
            <person name="Woyke T."/>
            <person name="Bristow J."/>
            <person name="Eisen J."/>
            <person name="Markowitz V."/>
            <person name="Hugenholtz P."/>
            <person name="Kyrpides N."/>
            <person name="Klenk H."/>
        </authorList>
    </citation>
    <scope>NUCLEOTIDE SEQUENCE [LARGE SCALE GENOMIC DNA]</scope>
    <source>
        <strain evidence="17">DSM 12680 / TGB-C1</strain>
    </source>
</reference>
<evidence type="ECO:0000256" key="13">
    <source>
        <dbReference type="HAMAP-Rule" id="MF_00041"/>
    </source>
</evidence>
<name>D7CJP5_SYNLT</name>
<dbReference type="KEGG" id="slp:Slip_2259"/>
<dbReference type="Proteomes" id="UP000000378">
    <property type="component" value="Chromosome"/>
</dbReference>
<dbReference type="CDD" id="cd00672">
    <property type="entry name" value="CysRS_core"/>
    <property type="match status" value="1"/>
</dbReference>
<dbReference type="AlphaFoldDB" id="D7CJP5"/>
<feature type="binding site" evidence="13">
    <location>
        <position position="208"/>
    </location>
    <ligand>
        <name>Zn(2+)</name>
        <dbReference type="ChEBI" id="CHEBI:29105"/>
    </ligand>
</feature>
<evidence type="ECO:0000313" key="16">
    <source>
        <dbReference type="EMBL" id="ADI03000.1"/>
    </source>
</evidence>
<dbReference type="PANTHER" id="PTHR10890:SF3">
    <property type="entry name" value="CYSTEINE--TRNA LIGASE, CYTOPLASMIC"/>
    <property type="match status" value="1"/>
</dbReference>
<dbReference type="eggNOG" id="COG0215">
    <property type="taxonomic scope" value="Bacteria"/>
</dbReference>